<evidence type="ECO:0000256" key="5">
    <source>
        <dbReference type="PROSITE-ProRule" id="PRU01023"/>
    </source>
</evidence>
<dbReference type="Gene3D" id="3.40.50.150">
    <property type="entry name" value="Vaccinia Virus protein VP39"/>
    <property type="match status" value="1"/>
</dbReference>
<dbReference type="RefSeq" id="WP_103790241.1">
    <property type="nucleotide sequence ID" value="NZ_PQVF01000013.1"/>
</dbReference>
<evidence type="ECO:0000256" key="2">
    <source>
        <dbReference type="ARBA" id="ARBA00022679"/>
    </source>
</evidence>
<evidence type="ECO:0000256" key="4">
    <source>
        <dbReference type="ARBA" id="ARBA00022884"/>
    </source>
</evidence>
<dbReference type="SUPFAM" id="SSF53335">
    <property type="entry name" value="S-adenosyl-L-methionine-dependent methyltransferases"/>
    <property type="match status" value="1"/>
</dbReference>
<accession>A0A2S4ZZ67</accession>
<dbReference type="GO" id="GO:0005829">
    <property type="term" value="C:cytosol"/>
    <property type="evidence" value="ECO:0007669"/>
    <property type="project" value="TreeGrafter"/>
</dbReference>
<keyword evidence="1 5" id="KW-0489">Methyltransferase</keyword>
<comment type="similarity">
    <text evidence="5">Belongs to the class I-like SAM-binding methyltransferase superfamily. RsmB/NOP family.</text>
</comment>
<dbReference type="Proteomes" id="UP000236893">
    <property type="component" value="Unassembled WGS sequence"/>
</dbReference>
<name>A0A2S4ZZ67_9SPHI</name>
<dbReference type="InterPro" id="IPR029063">
    <property type="entry name" value="SAM-dependent_MTases_sf"/>
</dbReference>
<organism evidence="7 8">
    <name type="scientific">Solitalea longa</name>
    <dbReference type="NCBI Taxonomy" id="2079460"/>
    <lineage>
        <taxon>Bacteria</taxon>
        <taxon>Pseudomonadati</taxon>
        <taxon>Bacteroidota</taxon>
        <taxon>Sphingobacteriia</taxon>
        <taxon>Sphingobacteriales</taxon>
        <taxon>Sphingobacteriaceae</taxon>
        <taxon>Solitalea</taxon>
    </lineage>
</organism>
<feature type="domain" description="SAM-dependent MTase RsmB/NOP-type" evidence="6">
    <location>
        <begin position="131"/>
        <end position="389"/>
    </location>
</feature>
<evidence type="ECO:0000256" key="1">
    <source>
        <dbReference type="ARBA" id="ARBA00022603"/>
    </source>
</evidence>
<dbReference type="GO" id="GO:0070475">
    <property type="term" value="P:rRNA base methylation"/>
    <property type="evidence" value="ECO:0007669"/>
    <property type="project" value="TreeGrafter"/>
</dbReference>
<dbReference type="CDD" id="cd02440">
    <property type="entry name" value="AdoMet_MTases"/>
    <property type="match status" value="1"/>
</dbReference>
<keyword evidence="2 5" id="KW-0808">Transferase</keyword>
<keyword evidence="4 5" id="KW-0694">RNA-binding</keyword>
<dbReference type="PANTHER" id="PTHR22807:SF61">
    <property type="entry name" value="NOL1_NOP2_SUN FAMILY PROTEIN _ ANTITERMINATION NUSB DOMAIN-CONTAINING PROTEIN"/>
    <property type="match status" value="1"/>
</dbReference>
<proteinExistence type="inferred from homology"/>
<dbReference type="PROSITE" id="PS51686">
    <property type="entry name" value="SAM_MT_RSMB_NOP"/>
    <property type="match status" value="1"/>
</dbReference>
<keyword evidence="3 5" id="KW-0949">S-adenosyl-L-methionine</keyword>
<feature type="active site" description="Nucleophile" evidence="5">
    <location>
        <position position="343"/>
    </location>
</feature>
<feature type="binding site" evidence="5">
    <location>
        <position position="290"/>
    </location>
    <ligand>
        <name>S-adenosyl-L-methionine</name>
        <dbReference type="ChEBI" id="CHEBI:59789"/>
    </ligand>
</feature>
<dbReference type="GO" id="GO:0003723">
    <property type="term" value="F:RNA binding"/>
    <property type="evidence" value="ECO:0007669"/>
    <property type="project" value="UniProtKB-UniRule"/>
</dbReference>
<feature type="binding site" evidence="5">
    <location>
        <position position="243"/>
    </location>
    <ligand>
        <name>S-adenosyl-L-methionine</name>
        <dbReference type="ChEBI" id="CHEBI:59789"/>
    </ligand>
</feature>
<dbReference type="EMBL" id="PQVF01000013">
    <property type="protein sequence ID" value="POY35153.1"/>
    <property type="molecule type" value="Genomic_DNA"/>
</dbReference>
<dbReference type="AlphaFoldDB" id="A0A2S4ZZ67"/>
<evidence type="ECO:0000259" key="6">
    <source>
        <dbReference type="PROSITE" id="PS51686"/>
    </source>
</evidence>
<evidence type="ECO:0000313" key="8">
    <source>
        <dbReference type="Proteomes" id="UP000236893"/>
    </source>
</evidence>
<comment type="caution">
    <text evidence="7">The sequence shown here is derived from an EMBL/GenBank/DDBJ whole genome shotgun (WGS) entry which is preliminary data.</text>
</comment>
<evidence type="ECO:0000313" key="7">
    <source>
        <dbReference type="EMBL" id="POY35153.1"/>
    </source>
</evidence>
<reference evidence="7 8" key="1">
    <citation type="submission" date="2018-01" db="EMBL/GenBank/DDBJ databases">
        <authorList>
            <person name="Gaut B.S."/>
            <person name="Morton B.R."/>
            <person name="Clegg M.T."/>
            <person name="Duvall M.R."/>
        </authorList>
    </citation>
    <scope>NUCLEOTIDE SEQUENCE [LARGE SCALE GENOMIC DNA]</scope>
    <source>
        <strain evidence="7 8">HR-AV</strain>
    </source>
</reference>
<evidence type="ECO:0000256" key="3">
    <source>
        <dbReference type="ARBA" id="ARBA00022691"/>
    </source>
</evidence>
<dbReference type="Pfam" id="PF01189">
    <property type="entry name" value="Methyltr_RsmB-F"/>
    <property type="match status" value="1"/>
</dbReference>
<dbReference type="GO" id="GO:0009383">
    <property type="term" value="F:rRNA (cytosine-C5-)-methyltransferase activity"/>
    <property type="evidence" value="ECO:0007669"/>
    <property type="project" value="TreeGrafter"/>
</dbReference>
<gene>
    <name evidence="7" type="ORF">C3K47_16355</name>
</gene>
<dbReference type="InterPro" id="IPR023267">
    <property type="entry name" value="RCMT"/>
</dbReference>
<dbReference type="InterPro" id="IPR049560">
    <property type="entry name" value="MeTrfase_RsmB-F_NOP2_cat"/>
</dbReference>
<sequence length="389" mass="45118">MRFDNQLRIAASIIEDYNFEMPLSRFLANYFRKNKQMGSKDRKTASDLVYSYFRLGRSLQKQPVEECLLVAQFLCRSSFSPLLDQLQPVFNQQIELPLDEKFAYLKTLYPTFNPSLLFPFSNELSDGVDKETFVLSQLNQPKLFIRVRKGETERVELKLREFEIPFEKLSSTCFAFKNTTKLDHLFEGIVPRPFEIQDYSSQSTGTYFKPAQWEQWWDCCAASGGKSLMLYEQEPGIKLLVSDIRESILDNLDERFKAAGIKGYHRKELDLTKNLEPFLPGREFDGIILDAPCSGSGTWGRTPEMVSNFEDGKIEWFSSLQKRIATNIVKWLKPGKPLIYITCSAFKKENEEVMNFISSELGFEIESYQLLKGYENFADTMFVARLIKK</sequence>
<protein>
    <submittedName>
        <fullName evidence="7">RNA methyltransferase</fullName>
    </submittedName>
</protein>
<dbReference type="PANTHER" id="PTHR22807">
    <property type="entry name" value="NOP2 YEAST -RELATED NOL1/NOP2/FMU SUN DOMAIN-CONTAINING"/>
    <property type="match status" value="1"/>
</dbReference>
<dbReference type="PRINTS" id="PR02008">
    <property type="entry name" value="RCMTFAMILY"/>
</dbReference>
<dbReference type="InterPro" id="IPR001678">
    <property type="entry name" value="MeTrfase_RsmB-F_NOP2_dom"/>
</dbReference>
<feature type="binding site" evidence="5">
    <location>
        <position position="270"/>
    </location>
    <ligand>
        <name>S-adenosyl-L-methionine</name>
        <dbReference type="ChEBI" id="CHEBI:59789"/>
    </ligand>
</feature>
<keyword evidence="8" id="KW-1185">Reference proteome</keyword>
<dbReference type="OrthoDB" id="9810297at2"/>
<comment type="caution">
    <text evidence="5">Lacks conserved residue(s) required for the propagation of feature annotation.</text>
</comment>